<reference evidence="2" key="1">
    <citation type="journal article" date="2023" name="G3 (Bethesda)">
        <title>A reference genome for the long-term kleptoplast-retaining sea slug Elysia crispata morphotype clarki.</title>
        <authorList>
            <person name="Eastman K.E."/>
            <person name="Pendleton A.L."/>
            <person name="Shaikh M.A."/>
            <person name="Suttiyut T."/>
            <person name="Ogas R."/>
            <person name="Tomko P."/>
            <person name="Gavelis G."/>
            <person name="Widhalm J.R."/>
            <person name="Wisecaver J.H."/>
        </authorList>
    </citation>
    <scope>NUCLEOTIDE SEQUENCE</scope>
    <source>
        <strain evidence="2">ECLA1</strain>
    </source>
</reference>
<evidence type="ECO:0000313" key="3">
    <source>
        <dbReference type="Proteomes" id="UP001283361"/>
    </source>
</evidence>
<name>A0AAE1BDC8_9GAST</name>
<proteinExistence type="predicted"/>
<comment type="caution">
    <text evidence="2">The sequence shown here is derived from an EMBL/GenBank/DDBJ whole genome shotgun (WGS) entry which is preliminary data.</text>
</comment>
<sequence>MVSVWVYYVVLASSSTSSNSSRATDENEGQKFPGSNIRAPCEVKLDQKTHLGLALPLRIGPRAHPTPATSPIKAAVDTERPLERINECARETLFVIFASSLEPDRADLSNLAKVLKQLMATGRNKPQYRRWF</sequence>
<feature type="region of interest" description="Disordered" evidence="1">
    <location>
        <begin position="17"/>
        <end position="38"/>
    </location>
</feature>
<accession>A0AAE1BDC8</accession>
<protein>
    <submittedName>
        <fullName evidence="2">Uncharacterized protein</fullName>
    </submittedName>
</protein>
<keyword evidence="3" id="KW-1185">Reference proteome</keyword>
<dbReference type="EMBL" id="JAWDGP010000067">
    <property type="protein sequence ID" value="KAK3804020.1"/>
    <property type="molecule type" value="Genomic_DNA"/>
</dbReference>
<gene>
    <name evidence="2" type="ORF">RRG08_066256</name>
</gene>
<organism evidence="2 3">
    <name type="scientific">Elysia crispata</name>
    <name type="common">lettuce slug</name>
    <dbReference type="NCBI Taxonomy" id="231223"/>
    <lineage>
        <taxon>Eukaryota</taxon>
        <taxon>Metazoa</taxon>
        <taxon>Spiralia</taxon>
        <taxon>Lophotrochozoa</taxon>
        <taxon>Mollusca</taxon>
        <taxon>Gastropoda</taxon>
        <taxon>Heterobranchia</taxon>
        <taxon>Euthyneura</taxon>
        <taxon>Panpulmonata</taxon>
        <taxon>Sacoglossa</taxon>
        <taxon>Placobranchoidea</taxon>
        <taxon>Plakobranchidae</taxon>
        <taxon>Elysia</taxon>
    </lineage>
</organism>
<dbReference type="Proteomes" id="UP001283361">
    <property type="component" value="Unassembled WGS sequence"/>
</dbReference>
<evidence type="ECO:0000256" key="1">
    <source>
        <dbReference type="SAM" id="MobiDB-lite"/>
    </source>
</evidence>
<evidence type="ECO:0000313" key="2">
    <source>
        <dbReference type="EMBL" id="KAK3804020.1"/>
    </source>
</evidence>
<dbReference type="AlphaFoldDB" id="A0AAE1BDC8"/>